<keyword evidence="2" id="KW-0472">Membrane</keyword>
<evidence type="ECO:0000256" key="2">
    <source>
        <dbReference type="SAM" id="Phobius"/>
    </source>
</evidence>
<dbReference type="EMBL" id="CP045896">
    <property type="protein sequence ID" value="QQP49835.1"/>
    <property type="molecule type" value="Genomic_DNA"/>
</dbReference>
<gene>
    <name evidence="4" type="ORF">FKW44_010635</name>
</gene>
<keyword evidence="5" id="KW-1185">Reference proteome</keyword>
<organism evidence="4 5">
    <name type="scientific">Caligus rogercresseyi</name>
    <name type="common">Sea louse</name>
    <dbReference type="NCBI Taxonomy" id="217165"/>
    <lineage>
        <taxon>Eukaryota</taxon>
        <taxon>Metazoa</taxon>
        <taxon>Ecdysozoa</taxon>
        <taxon>Arthropoda</taxon>
        <taxon>Crustacea</taxon>
        <taxon>Multicrustacea</taxon>
        <taxon>Hexanauplia</taxon>
        <taxon>Copepoda</taxon>
        <taxon>Siphonostomatoida</taxon>
        <taxon>Caligidae</taxon>
        <taxon>Caligus</taxon>
    </lineage>
</organism>
<dbReference type="AlphaFoldDB" id="A0A7T8HH94"/>
<keyword evidence="2" id="KW-0812">Transmembrane</keyword>
<feature type="domain" description="Ionotropic glutamate receptor C-terminal" evidence="3">
    <location>
        <begin position="5"/>
        <end position="56"/>
    </location>
</feature>
<sequence length="72" mass="8206">MDTAERPLQIPARIIVLTLCFFGAMIYWVYNAGLTSVLTVDTSTSPISSFDDLLNMKEYEFIIQVQYNAAFF</sequence>
<evidence type="ECO:0000313" key="5">
    <source>
        <dbReference type="Proteomes" id="UP000595437"/>
    </source>
</evidence>
<dbReference type="Gene3D" id="1.10.287.70">
    <property type="match status" value="1"/>
</dbReference>
<dbReference type="InterPro" id="IPR001320">
    <property type="entry name" value="Iontro_rcpt_C"/>
</dbReference>
<dbReference type="GO" id="GO:0016020">
    <property type="term" value="C:membrane"/>
    <property type="evidence" value="ECO:0007669"/>
    <property type="project" value="InterPro"/>
</dbReference>
<reference evidence="5" key="1">
    <citation type="submission" date="2021-01" db="EMBL/GenBank/DDBJ databases">
        <title>Caligus Genome Assembly.</title>
        <authorList>
            <person name="Gallardo-Escarate C."/>
        </authorList>
    </citation>
    <scope>NUCLEOTIDE SEQUENCE [LARGE SCALE GENOMIC DNA]</scope>
</reference>
<evidence type="ECO:0000313" key="4">
    <source>
        <dbReference type="EMBL" id="QQP49835.1"/>
    </source>
</evidence>
<comment type="similarity">
    <text evidence="1">Belongs to the glutamate-gated ion channel (TC 1.A.10.1) family.</text>
</comment>
<feature type="transmembrane region" description="Helical" evidence="2">
    <location>
        <begin position="12"/>
        <end position="30"/>
    </location>
</feature>
<dbReference type="OrthoDB" id="5984008at2759"/>
<dbReference type="Proteomes" id="UP000595437">
    <property type="component" value="Chromosome 7"/>
</dbReference>
<dbReference type="Pfam" id="PF00060">
    <property type="entry name" value="Lig_chan"/>
    <property type="match status" value="1"/>
</dbReference>
<evidence type="ECO:0000256" key="1">
    <source>
        <dbReference type="ARBA" id="ARBA00008685"/>
    </source>
</evidence>
<evidence type="ECO:0000259" key="3">
    <source>
        <dbReference type="Pfam" id="PF00060"/>
    </source>
</evidence>
<protein>
    <recommendedName>
        <fullName evidence="3">Ionotropic glutamate receptor C-terminal domain-containing protein</fullName>
    </recommendedName>
</protein>
<proteinExistence type="inferred from homology"/>
<keyword evidence="2" id="KW-1133">Transmembrane helix</keyword>
<name>A0A7T8HH94_CALRO</name>
<dbReference type="GO" id="GO:0015276">
    <property type="term" value="F:ligand-gated monoatomic ion channel activity"/>
    <property type="evidence" value="ECO:0007669"/>
    <property type="project" value="InterPro"/>
</dbReference>
<accession>A0A7T8HH94</accession>